<protein>
    <submittedName>
        <fullName evidence="2">Possible Galanin</fullName>
    </submittedName>
</protein>
<dbReference type="Pfam" id="PF11335">
    <property type="entry name" value="DUF3137"/>
    <property type="match status" value="1"/>
</dbReference>
<evidence type="ECO:0000313" key="2">
    <source>
        <dbReference type="EMBL" id="SFV70109.1"/>
    </source>
</evidence>
<keyword evidence="1" id="KW-0812">Transmembrane</keyword>
<dbReference type="InterPro" id="IPR021484">
    <property type="entry name" value="DUF3137"/>
</dbReference>
<reference evidence="2" key="1">
    <citation type="submission" date="2016-10" db="EMBL/GenBank/DDBJ databases">
        <authorList>
            <person name="de Groot N.N."/>
        </authorList>
    </citation>
    <scope>NUCLEOTIDE SEQUENCE</scope>
</reference>
<sequence>MKTISELTDFYYKSLYPVLQELEGDRKAVKKKVINFGIIYGVIVATIAFASFKYFDLDVLFFMGVFALVGFGWLYRFLVSDYTDDFKQKIIAPLIHEIDENLEYTPDLHIPIAHFKNSKLFTSRPDRVSGNDYVHGKIDGIDIAFSDFHAEKRHKDSKGRETWSTIFQGLFIVSDFHKNFYGETIILPDYAQSTFGNLIGSWLQTNNFSRKQLVKMDSPAFEKAFVVYGTDQIEARYILTHTLMQKLLNYKKRSKHPLYVSFIRGKIYMAIEYNEDMFEPAVFRSLLNYKIAMEYVATLHLAIGIVEELKLNQKLWSKI</sequence>
<proteinExistence type="predicted"/>
<evidence type="ECO:0000256" key="1">
    <source>
        <dbReference type="SAM" id="Phobius"/>
    </source>
</evidence>
<name>A0A1W1CWF3_9ZZZZ</name>
<dbReference type="EMBL" id="FPHK01000140">
    <property type="protein sequence ID" value="SFV70109.1"/>
    <property type="molecule type" value="Genomic_DNA"/>
</dbReference>
<accession>A0A1W1CWF3</accession>
<organism evidence="2">
    <name type="scientific">hydrothermal vent metagenome</name>
    <dbReference type="NCBI Taxonomy" id="652676"/>
    <lineage>
        <taxon>unclassified sequences</taxon>
        <taxon>metagenomes</taxon>
        <taxon>ecological metagenomes</taxon>
    </lineage>
</organism>
<feature type="transmembrane region" description="Helical" evidence="1">
    <location>
        <begin position="60"/>
        <end position="79"/>
    </location>
</feature>
<feature type="transmembrane region" description="Helical" evidence="1">
    <location>
        <begin position="33"/>
        <end position="54"/>
    </location>
</feature>
<dbReference type="AlphaFoldDB" id="A0A1W1CWF3"/>
<gene>
    <name evidence="2" type="ORF">MNB_SM-6-680</name>
</gene>
<keyword evidence="1" id="KW-0472">Membrane</keyword>
<keyword evidence="1" id="KW-1133">Transmembrane helix</keyword>